<protein>
    <recommendedName>
        <fullName evidence="4">Helix-turn-helix domain-containing protein</fullName>
    </recommendedName>
</protein>
<evidence type="ECO:0008006" key="4">
    <source>
        <dbReference type="Google" id="ProtNLM"/>
    </source>
</evidence>
<feature type="compositionally biased region" description="Pro residues" evidence="1">
    <location>
        <begin position="124"/>
        <end position="138"/>
    </location>
</feature>
<accession>A0ABY3ZL59</accession>
<dbReference type="Gene3D" id="1.10.10.10">
    <property type="entry name" value="Winged helix-like DNA-binding domain superfamily/Winged helix DNA-binding domain"/>
    <property type="match status" value="1"/>
</dbReference>
<organism evidence="2 3">
    <name type="scientific">Sulfitobacter dubius</name>
    <dbReference type="NCBI Taxonomy" id="218673"/>
    <lineage>
        <taxon>Bacteria</taxon>
        <taxon>Pseudomonadati</taxon>
        <taxon>Pseudomonadota</taxon>
        <taxon>Alphaproteobacteria</taxon>
        <taxon>Rhodobacterales</taxon>
        <taxon>Roseobacteraceae</taxon>
        <taxon>Sulfitobacter</taxon>
    </lineage>
</organism>
<feature type="compositionally biased region" description="Polar residues" evidence="1">
    <location>
        <begin position="107"/>
        <end position="123"/>
    </location>
</feature>
<gene>
    <name evidence="2" type="ORF">DSM109990_01310</name>
</gene>
<feature type="region of interest" description="Disordered" evidence="1">
    <location>
        <begin position="94"/>
        <end position="185"/>
    </location>
</feature>
<dbReference type="InterPro" id="IPR036388">
    <property type="entry name" value="WH-like_DNA-bd_sf"/>
</dbReference>
<dbReference type="Proteomes" id="UP000831019">
    <property type="component" value="Chromosome"/>
</dbReference>
<dbReference type="RefSeq" id="WP_420882783.1">
    <property type="nucleotide sequence ID" value="NZ_CP085144.1"/>
</dbReference>
<dbReference type="EMBL" id="CP085144">
    <property type="protein sequence ID" value="UOA14504.1"/>
    <property type="molecule type" value="Genomic_DNA"/>
</dbReference>
<proteinExistence type="predicted"/>
<name>A0ABY3ZL59_9RHOB</name>
<reference evidence="3" key="1">
    <citation type="journal article" date="2022" name="Microorganisms">
        <title>Beyond the ABCs#Discovery of Three New Plasmid Types in Rhodobacterales (RepQ, RepY, RepW).</title>
        <authorList>
            <person name="Freese H.M."/>
            <person name="Ringel V."/>
            <person name="Overmann J."/>
            <person name="Petersen J."/>
        </authorList>
    </citation>
    <scope>NUCLEOTIDE SEQUENCE [LARGE SCALE GENOMIC DNA]</scope>
    <source>
        <strain evidence="3">DSM 109990</strain>
    </source>
</reference>
<keyword evidence="3" id="KW-1185">Reference proteome</keyword>
<evidence type="ECO:0000313" key="3">
    <source>
        <dbReference type="Proteomes" id="UP000831019"/>
    </source>
</evidence>
<sequence>MSNHVSSLVRSRRLGVGLTGKSIILLMADFASDDGSGIWASKATMAKELETTERTIQRTIKALIDAGLVSEIGTRKHRNGETIEYKILLDTVAKQPLAKGPPPTGGRPSTQDVEVDTQDMTPDTPSPPTVCHPTPDTPSPHGATHRRPNQREPSLKDPPNPQRGKRRENGFIRSKRILKEVSDEV</sequence>
<evidence type="ECO:0000313" key="2">
    <source>
        <dbReference type="EMBL" id="UOA14504.1"/>
    </source>
</evidence>
<evidence type="ECO:0000256" key="1">
    <source>
        <dbReference type="SAM" id="MobiDB-lite"/>
    </source>
</evidence>
<dbReference type="Pfam" id="PF13730">
    <property type="entry name" value="HTH_36"/>
    <property type="match status" value="1"/>
</dbReference>